<keyword evidence="8 10" id="KW-0472">Membrane</keyword>
<comment type="caution">
    <text evidence="12">The sequence shown here is derived from an EMBL/GenBank/DDBJ whole genome shotgun (WGS) entry which is preliminary data.</text>
</comment>
<protein>
    <submittedName>
        <fullName evidence="12 13">Outer membrane protein A</fullName>
    </submittedName>
</protein>
<dbReference type="EMBL" id="CCJV01000029">
    <property type="protein sequence ID" value="CDS97237.1"/>
    <property type="molecule type" value="Genomic_DNA"/>
</dbReference>
<dbReference type="EMBL" id="CCJX01000037">
    <property type="protein sequence ID" value="CDT03637.1"/>
    <property type="molecule type" value="Genomic_DNA"/>
</dbReference>
<evidence type="ECO:0000256" key="8">
    <source>
        <dbReference type="ARBA" id="ARBA00023136"/>
    </source>
</evidence>
<dbReference type="CDD" id="cd07185">
    <property type="entry name" value="OmpA_C-like"/>
    <property type="match status" value="1"/>
</dbReference>
<evidence type="ECO:0000256" key="2">
    <source>
        <dbReference type="ARBA" id="ARBA00022448"/>
    </source>
</evidence>
<dbReference type="SUPFAM" id="SSF56925">
    <property type="entry name" value="OMPA-like"/>
    <property type="match status" value="1"/>
</dbReference>
<sequence length="332" mass="36919">MRSVYLSLLVASQAFAQMDVNEDYLVGGFIETDAGYNIYADDNLDTDLRGYAFGLGGGYSFDYYVWGNQLGLSAEYQFLTDTTHNGVTASTSLTYLDVELKRKIFDTYRLSGKLGAALWDTERKTSVGSVNATGISPHIKVGISKRINDFELGAFYNFVYKVGNDETRHKDIDQLSLNLRWYFGDQDVTPLPVAIQSEPTPATTKTKTETTPFDKSGFFRSEIFSNNFNHGSSKLIHSESLSNIVQIMKSYPTSRAILTGHTDDVGSSQSNMKLSLDRAKSVSDYLESQGIDKSRISYRGEGEHSPVVANDSHSNRAKNRRVDVEISCVNCQ</sequence>
<dbReference type="Pfam" id="PF13505">
    <property type="entry name" value="OMP_b-brl"/>
    <property type="match status" value="1"/>
</dbReference>
<evidence type="ECO:0000256" key="10">
    <source>
        <dbReference type="PROSITE-ProRule" id="PRU00473"/>
    </source>
</evidence>
<dbReference type="Pfam" id="PF00691">
    <property type="entry name" value="OmpA"/>
    <property type="match status" value="1"/>
</dbReference>
<evidence type="ECO:0000313" key="14">
    <source>
        <dbReference type="Proteomes" id="UP000049077"/>
    </source>
</evidence>
<dbReference type="RefSeq" id="WP_048661545.1">
    <property type="nucleotide sequence ID" value="NZ_CAWMAN010000113.1"/>
</dbReference>
<keyword evidence="7" id="KW-0626">Porin</keyword>
<dbReference type="GO" id="GO:0015288">
    <property type="term" value="F:porin activity"/>
    <property type="evidence" value="ECO:0007669"/>
    <property type="project" value="UniProtKB-KW"/>
</dbReference>
<dbReference type="AlphaFoldDB" id="A0A822MN79"/>
<dbReference type="InterPro" id="IPR011250">
    <property type="entry name" value="OMP/PagP_B-barrel"/>
</dbReference>
<evidence type="ECO:0000313" key="12">
    <source>
        <dbReference type="EMBL" id="CDS97237.1"/>
    </source>
</evidence>
<evidence type="ECO:0000256" key="6">
    <source>
        <dbReference type="ARBA" id="ARBA00023065"/>
    </source>
</evidence>
<dbReference type="InterPro" id="IPR050330">
    <property type="entry name" value="Bact_OuterMem_StrucFunc"/>
</dbReference>
<dbReference type="Proteomes" id="UP000049495">
    <property type="component" value="Unassembled WGS sequence"/>
</dbReference>
<reference evidence="15" key="2">
    <citation type="submission" date="2014-06" db="EMBL/GenBank/DDBJ databases">
        <authorList>
            <person name="Le Roux Frederique"/>
        </authorList>
    </citation>
    <scope>NUCLEOTIDE SEQUENCE [LARGE SCALE GENOMIC DNA]</scope>
    <source>
        <strain evidence="15">J5-5</strain>
    </source>
</reference>
<feature type="domain" description="OmpA-like" evidence="11">
    <location>
        <begin position="215"/>
        <end position="330"/>
    </location>
</feature>
<evidence type="ECO:0000313" key="13">
    <source>
        <dbReference type="EMBL" id="CDT03637.1"/>
    </source>
</evidence>
<dbReference type="SUPFAM" id="SSF103088">
    <property type="entry name" value="OmpA-like"/>
    <property type="match status" value="1"/>
</dbReference>
<dbReference type="Proteomes" id="UP000049077">
    <property type="component" value="Unassembled WGS sequence"/>
</dbReference>
<dbReference type="InterPro" id="IPR027385">
    <property type="entry name" value="Beta-barrel_OMP"/>
</dbReference>
<organism evidence="12 15">
    <name type="scientific">Vibrio crassostreae</name>
    <dbReference type="NCBI Taxonomy" id="246167"/>
    <lineage>
        <taxon>Bacteria</taxon>
        <taxon>Pseudomonadati</taxon>
        <taxon>Pseudomonadota</taxon>
        <taxon>Gammaproteobacteria</taxon>
        <taxon>Vibrionales</taxon>
        <taxon>Vibrionaceae</taxon>
        <taxon>Vibrio</taxon>
    </lineage>
</organism>
<dbReference type="PROSITE" id="PS51123">
    <property type="entry name" value="OMPA_2"/>
    <property type="match status" value="1"/>
</dbReference>
<proteinExistence type="predicted"/>
<dbReference type="Gene3D" id="3.30.1330.60">
    <property type="entry name" value="OmpA-like domain"/>
    <property type="match status" value="1"/>
</dbReference>
<keyword evidence="4" id="KW-0812">Transmembrane</keyword>
<keyword evidence="3" id="KW-1134">Transmembrane beta strand</keyword>
<comment type="subcellular location">
    <subcellularLocation>
        <location evidence="1">Cell outer membrane</location>
        <topology evidence="1">Multi-pass membrane protein</topology>
    </subcellularLocation>
</comment>
<name>A0A822MN79_9VIBR</name>
<evidence type="ECO:0000256" key="3">
    <source>
        <dbReference type="ARBA" id="ARBA00022452"/>
    </source>
</evidence>
<dbReference type="InterPro" id="IPR036737">
    <property type="entry name" value="OmpA-like_sf"/>
</dbReference>
<dbReference type="InterPro" id="IPR006664">
    <property type="entry name" value="OMP_bac"/>
</dbReference>
<evidence type="ECO:0000256" key="1">
    <source>
        <dbReference type="ARBA" id="ARBA00004571"/>
    </source>
</evidence>
<keyword evidence="9" id="KW-0998">Cell outer membrane</keyword>
<evidence type="ECO:0000256" key="5">
    <source>
        <dbReference type="ARBA" id="ARBA00022729"/>
    </source>
</evidence>
<evidence type="ECO:0000256" key="4">
    <source>
        <dbReference type="ARBA" id="ARBA00022692"/>
    </source>
</evidence>
<dbReference type="PANTHER" id="PTHR30329:SF21">
    <property type="entry name" value="LIPOPROTEIN YIAD-RELATED"/>
    <property type="match status" value="1"/>
</dbReference>
<dbReference type="GO" id="GO:0046930">
    <property type="term" value="C:pore complex"/>
    <property type="evidence" value="ECO:0007669"/>
    <property type="project" value="UniProtKB-KW"/>
</dbReference>
<dbReference type="InterPro" id="IPR006665">
    <property type="entry name" value="OmpA-like"/>
</dbReference>
<keyword evidence="2" id="KW-0813">Transport</keyword>
<dbReference type="Gene3D" id="2.40.160.20">
    <property type="match status" value="1"/>
</dbReference>
<dbReference type="PRINTS" id="PR01021">
    <property type="entry name" value="OMPADOMAIN"/>
</dbReference>
<reference evidence="12 14" key="1">
    <citation type="submission" date="2014-06" db="EMBL/GenBank/DDBJ databases">
        <authorList>
            <person name="Le Roux F."/>
        </authorList>
    </citation>
    <scope>NUCLEOTIDE SEQUENCE</scope>
    <source>
        <strain evidence="13 14">J5-4</strain>
        <strain evidence="12">J5-5</strain>
    </source>
</reference>
<dbReference type="GO" id="GO:0009279">
    <property type="term" value="C:cell outer membrane"/>
    <property type="evidence" value="ECO:0007669"/>
    <property type="project" value="UniProtKB-SubCell"/>
</dbReference>
<gene>
    <name evidence="13" type="ORF">VCR4J5_1310005</name>
    <name evidence="12" type="ORF">VCR5J5_1240006</name>
</gene>
<evidence type="ECO:0000313" key="15">
    <source>
        <dbReference type="Proteomes" id="UP000049495"/>
    </source>
</evidence>
<evidence type="ECO:0000259" key="11">
    <source>
        <dbReference type="PROSITE" id="PS51123"/>
    </source>
</evidence>
<dbReference type="GO" id="GO:0006811">
    <property type="term" value="P:monoatomic ion transport"/>
    <property type="evidence" value="ECO:0007669"/>
    <property type="project" value="UniProtKB-KW"/>
</dbReference>
<dbReference type="PANTHER" id="PTHR30329">
    <property type="entry name" value="STATOR ELEMENT OF FLAGELLAR MOTOR COMPLEX"/>
    <property type="match status" value="1"/>
</dbReference>
<evidence type="ECO:0000256" key="7">
    <source>
        <dbReference type="ARBA" id="ARBA00023114"/>
    </source>
</evidence>
<keyword evidence="5" id="KW-0732">Signal</keyword>
<accession>A0A822MN79</accession>
<evidence type="ECO:0000256" key="9">
    <source>
        <dbReference type="ARBA" id="ARBA00023237"/>
    </source>
</evidence>
<keyword evidence="6" id="KW-0406">Ion transport</keyword>
<keyword evidence="14" id="KW-1185">Reference proteome</keyword>